<sequence length="131" mass="14442">MLFVSIFLTLMLSVFSQGNTYNANSLVNSFLNSNFLFGANKGIEMSCHKNGYDVKARIFCIDNGTGTTDFFPFIQSVVANTTDNSCSTQVHVYSESPLMTIQCVTSTIYQPADGNDFCSPPFILRQDPGCF</sequence>
<gene>
    <name evidence="2" type="ORF">AYI68_g4537</name>
</gene>
<evidence type="ECO:0000313" key="3">
    <source>
        <dbReference type="Proteomes" id="UP000187455"/>
    </source>
</evidence>
<feature type="chain" id="PRO_5013294359" evidence="1">
    <location>
        <begin position="17"/>
        <end position="131"/>
    </location>
</feature>
<evidence type="ECO:0000256" key="1">
    <source>
        <dbReference type="SAM" id="SignalP"/>
    </source>
</evidence>
<dbReference type="Proteomes" id="UP000187455">
    <property type="component" value="Unassembled WGS sequence"/>
</dbReference>
<accession>A0A1R0GWT3</accession>
<proteinExistence type="predicted"/>
<evidence type="ECO:0000313" key="2">
    <source>
        <dbReference type="EMBL" id="OLY81361.1"/>
    </source>
</evidence>
<comment type="caution">
    <text evidence="2">The sequence shown here is derived from an EMBL/GenBank/DDBJ whole genome shotgun (WGS) entry which is preliminary data.</text>
</comment>
<dbReference type="AlphaFoldDB" id="A0A1R0GWT3"/>
<dbReference type="EMBL" id="LSSL01002526">
    <property type="protein sequence ID" value="OLY81361.1"/>
    <property type="molecule type" value="Genomic_DNA"/>
</dbReference>
<feature type="signal peptide" evidence="1">
    <location>
        <begin position="1"/>
        <end position="16"/>
    </location>
</feature>
<keyword evidence="3" id="KW-1185">Reference proteome</keyword>
<protein>
    <submittedName>
        <fullName evidence="2">Uncharacterized protein</fullName>
    </submittedName>
</protein>
<organism evidence="2 3">
    <name type="scientific">Smittium mucronatum</name>
    <dbReference type="NCBI Taxonomy" id="133383"/>
    <lineage>
        <taxon>Eukaryota</taxon>
        <taxon>Fungi</taxon>
        <taxon>Fungi incertae sedis</taxon>
        <taxon>Zoopagomycota</taxon>
        <taxon>Kickxellomycotina</taxon>
        <taxon>Harpellomycetes</taxon>
        <taxon>Harpellales</taxon>
        <taxon>Legeriomycetaceae</taxon>
        <taxon>Smittium</taxon>
    </lineage>
</organism>
<name>A0A1R0GWT3_9FUNG</name>
<keyword evidence="1" id="KW-0732">Signal</keyword>
<reference evidence="2 3" key="1">
    <citation type="journal article" date="2016" name="Mol. Biol. Evol.">
        <title>Genome-Wide Survey of Gut Fungi (Harpellales) Reveals the First Horizontally Transferred Ubiquitin Gene from a Mosquito Host.</title>
        <authorList>
            <person name="Wang Y."/>
            <person name="White M.M."/>
            <person name="Kvist S."/>
            <person name="Moncalvo J.M."/>
        </authorList>
    </citation>
    <scope>NUCLEOTIDE SEQUENCE [LARGE SCALE GENOMIC DNA]</scope>
    <source>
        <strain evidence="2 3">ALG-7-W6</strain>
    </source>
</reference>